<sequence>MAYNFPNLNLGARSTDNFTFGLGDVLGNLGYGDGAPSMLTANIGASGGGPVIGAANQGGIWNSIFSRNSMFGGTDPETGAITGGWVSPLASIGGATFSGMQGQKQLKLAETQFKENKRQFDANFAAQRQTTNTQLEDRQRARVASNPGAYESVDSYLNRNSV</sequence>
<dbReference type="EMBL" id="VAFL01000015">
    <property type="protein sequence ID" value="TKW65227.1"/>
    <property type="molecule type" value="Genomic_DNA"/>
</dbReference>
<comment type="caution">
    <text evidence="1">The sequence shown here is derived from an EMBL/GenBank/DDBJ whole genome shotgun (WGS) entry which is preliminary data.</text>
</comment>
<proteinExistence type="predicted"/>
<dbReference type="Proteomes" id="UP000315344">
    <property type="component" value="Unassembled WGS sequence"/>
</dbReference>
<organism evidence="1 2">
    <name type="scientific">Paracoccus denitrificans</name>
    <dbReference type="NCBI Taxonomy" id="266"/>
    <lineage>
        <taxon>Bacteria</taxon>
        <taxon>Pseudomonadati</taxon>
        <taxon>Pseudomonadota</taxon>
        <taxon>Alphaproteobacteria</taxon>
        <taxon>Rhodobacterales</taxon>
        <taxon>Paracoccaceae</taxon>
        <taxon>Paracoccus</taxon>
    </lineage>
</organism>
<reference evidence="1 2" key="1">
    <citation type="journal article" date="2017" name="Nat. Commun.">
        <title>In situ click chemistry generation of cyclooxygenase-2 inhibitors.</title>
        <authorList>
            <person name="Bhardwaj A."/>
            <person name="Kaur J."/>
            <person name="Wuest M."/>
            <person name="Wuest F."/>
        </authorList>
    </citation>
    <scope>NUCLEOTIDE SEQUENCE [LARGE SCALE GENOMIC DNA]</scope>
    <source>
        <strain evidence="1">S2_012_000_R3_94</strain>
    </source>
</reference>
<accession>A0A533I3X7</accession>
<gene>
    <name evidence="1" type="ORF">DI616_15985</name>
</gene>
<evidence type="ECO:0000313" key="1">
    <source>
        <dbReference type="EMBL" id="TKW65227.1"/>
    </source>
</evidence>
<protein>
    <submittedName>
        <fullName evidence="1">Uncharacterized protein</fullName>
    </submittedName>
</protein>
<name>A0A533I3X7_PARDE</name>
<evidence type="ECO:0000313" key="2">
    <source>
        <dbReference type="Proteomes" id="UP000315344"/>
    </source>
</evidence>
<dbReference type="AlphaFoldDB" id="A0A533I3X7"/>